<dbReference type="EMBL" id="JASJQH010008577">
    <property type="protein sequence ID" value="KAK9687931.1"/>
    <property type="molecule type" value="Genomic_DNA"/>
</dbReference>
<accession>A0ABR2VP93</accession>
<evidence type="ECO:0000313" key="4">
    <source>
        <dbReference type="EMBL" id="KAK9687931.1"/>
    </source>
</evidence>
<proteinExistence type="predicted"/>
<name>A0ABR2VP93_9FUNG</name>
<sequence length="247" mass="27818">MRLKLNPEDEDEDVSHERSLIYDTEYPAALRIAHLRKVYKNGWFKKSKLDKVAVRDLCLTLEEGKLLALLGQNGAGKSTTMNILSGLTPATSGDAYFFGYTRSDDIDTIRGMLGVCPQHDILFDDLTAAEHVELYATLKGIPRNEIPNLIKSRLQAVRLWNVANKRSAAYSGGMKRRLSVVISTLGDPKIVFMDEPTTGMDPVNRRHVWSFIEQFKKDRVIILTTHSMEEADVLGDRIAIMALGRLR</sequence>
<reference evidence="4 5" key="1">
    <citation type="submission" date="2023-04" db="EMBL/GenBank/DDBJ databases">
        <title>Genome of Basidiobolus ranarum AG-B5.</title>
        <authorList>
            <person name="Stajich J.E."/>
            <person name="Carter-House D."/>
            <person name="Gryganskyi A."/>
        </authorList>
    </citation>
    <scope>NUCLEOTIDE SEQUENCE [LARGE SCALE GENOMIC DNA]</scope>
    <source>
        <strain evidence="4 5">AG-B5</strain>
    </source>
</reference>
<evidence type="ECO:0000256" key="2">
    <source>
        <dbReference type="ARBA" id="ARBA00022840"/>
    </source>
</evidence>
<evidence type="ECO:0000256" key="1">
    <source>
        <dbReference type="ARBA" id="ARBA00022741"/>
    </source>
</evidence>
<protein>
    <recommendedName>
        <fullName evidence="3">ABC transporter domain-containing protein</fullName>
    </recommendedName>
</protein>
<organism evidence="4 5">
    <name type="scientific">Basidiobolus ranarum</name>
    <dbReference type="NCBI Taxonomy" id="34480"/>
    <lineage>
        <taxon>Eukaryota</taxon>
        <taxon>Fungi</taxon>
        <taxon>Fungi incertae sedis</taxon>
        <taxon>Zoopagomycota</taxon>
        <taxon>Entomophthoromycotina</taxon>
        <taxon>Basidiobolomycetes</taxon>
        <taxon>Basidiobolales</taxon>
        <taxon>Basidiobolaceae</taxon>
        <taxon>Basidiobolus</taxon>
    </lineage>
</organism>
<keyword evidence="5" id="KW-1185">Reference proteome</keyword>
<dbReference type="InterPro" id="IPR027417">
    <property type="entry name" value="P-loop_NTPase"/>
</dbReference>
<dbReference type="SMART" id="SM00382">
    <property type="entry name" value="AAA"/>
    <property type="match status" value="1"/>
</dbReference>
<dbReference type="InterPro" id="IPR003593">
    <property type="entry name" value="AAA+_ATPase"/>
</dbReference>
<dbReference type="Proteomes" id="UP001479436">
    <property type="component" value="Unassembled WGS sequence"/>
</dbReference>
<evidence type="ECO:0000259" key="3">
    <source>
        <dbReference type="PROSITE" id="PS50893"/>
    </source>
</evidence>
<dbReference type="CDD" id="cd03263">
    <property type="entry name" value="ABC_subfamily_A"/>
    <property type="match status" value="1"/>
</dbReference>
<dbReference type="PROSITE" id="PS50893">
    <property type="entry name" value="ABC_TRANSPORTER_2"/>
    <property type="match status" value="1"/>
</dbReference>
<keyword evidence="1" id="KW-0547">Nucleotide-binding</keyword>
<comment type="caution">
    <text evidence="4">The sequence shown here is derived from an EMBL/GenBank/DDBJ whole genome shotgun (WGS) entry which is preliminary data.</text>
</comment>
<dbReference type="Pfam" id="PF00005">
    <property type="entry name" value="ABC_tran"/>
    <property type="match status" value="1"/>
</dbReference>
<dbReference type="InterPro" id="IPR017871">
    <property type="entry name" value="ABC_transporter-like_CS"/>
</dbReference>
<keyword evidence="2" id="KW-0067">ATP-binding</keyword>
<gene>
    <name evidence="4" type="ORF">K7432_014586</name>
</gene>
<evidence type="ECO:0000313" key="5">
    <source>
        <dbReference type="Proteomes" id="UP001479436"/>
    </source>
</evidence>
<dbReference type="Gene3D" id="3.40.50.300">
    <property type="entry name" value="P-loop containing nucleotide triphosphate hydrolases"/>
    <property type="match status" value="1"/>
</dbReference>
<dbReference type="PANTHER" id="PTHR19229">
    <property type="entry name" value="ATP-BINDING CASSETTE TRANSPORTER SUBFAMILY A ABCA"/>
    <property type="match status" value="1"/>
</dbReference>
<dbReference type="PROSITE" id="PS00211">
    <property type="entry name" value="ABC_TRANSPORTER_1"/>
    <property type="match status" value="1"/>
</dbReference>
<dbReference type="SUPFAM" id="SSF52540">
    <property type="entry name" value="P-loop containing nucleoside triphosphate hydrolases"/>
    <property type="match status" value="1"/>
</dbReference>
<dbReference type="PANTHER" id="PTHR19229:SF205">
    <property type="entry name" value="ABC TRANSPORTER A FAMILY MEMBER 1-RELATED"/>
    <property type="match status" value="1"/>
</dbReference>
<dbReference type="InterPro" id="IPR026082">
    <property type="entry name" value="ABCA"/>
</dbReference>
<dbReference type="InterPro" id="IPR003439">
    <property type="entry name" value="ABC_transporter-like_ATP-bd"/>
</dbReference>
<feature type="domain" description="ABC transporter" evidence="3">
    <location>
        <begin position="30"/>
        <end position="247"/>
    </location>
</feature>